<proteinExistence type="predicted"/>
<dbReference type="OrthoDB" id="3258934at2759"/>
<organism evidence="2 3">
    <name type="scientific">Wolfiporia cocos (strain MD-104)</name>
    <name type="common">Brown rot fungus</name>
    <dbReference type="NCBI Taxonomy" id="742152"/>
    <lineage>
        <taxon>Eukaryota</taxon>
        <taxon>Fungi</taxon>
        <taxon>Dikarya</taxon>
        <taxon>Basidiomycota</taxon>
        <taxon>Agaricomycotina</taxon>
        <taxon>Agaricomycetes</taxon>
        <taxon>Polyporales</taxon>
        <taxon>Phaeolaceae</taxon>
        <taxon>Wolfiporia</taxon>
    </lineage>
</organism>
<evidence type="ECO:0000256" key="1">
    <source>
        <dbReference type="SAM" id="MobiDB-lite"/>
    </source>
</evidence>
<accession>A0A2H3JMP0</accession>
<name>A0A2H3JMP0_WOLCO</name>
<sequence length="240" mass="26965">MLKCISILCIYHLPVSNESLHGDSDLHEDDLLVHSPPAAYQEQNSNADINGEHQEYEDEGNKEAYKDEFQGKDENADRNQDINEETESSEPDPASLVPHAFLKSSAVRLAYFESVLDNVFNNITVKASEQTLRCVSAIIEECGLLSELTLPRPARSLVTAKPHLGLSVDDYFEKIPICTVCFKSYTQDEINALASPQCTAQRCKGVVWKIKRTASRLEKCYPTNVQPYASLIKALRRFLK</sequence>
<protein>
    <submittedName>
        <fullName evidence="2">Uncharacterized protein</fullName>
    </submittedName>
</protein>
<reference evidence="2 3" key="1">
    <citation type="journal article" date="2012" name="Science">
        <title>The Paleozoic origin of enzymatic lignin decomposition reconstructed from 31 fungal genomes.</title>
        <authorList>
            <person name="Floudas D."/>
            <person name="Binder M."/>
            <person name="Riley R."/>
            <person name="Barry K."/>
            <person name="Blanchette R.A."/>
            <person name="Henrissat B."/>
            <person name="Martinez A.T."/>
            <person name="Otillar R."/>
            <person name="Spatafora J.W."/>
            <person name="Yadav J.S."/>
            <person name="Aerts A."/>
            <person name="Benoit I."/>
            <person name="Boyd A."/>
            <person name="Carlson A."/>
            <person name="Copeland A."/>
            <person name="Coutinho P.M."/>
            <person name="de Vries R.P."/>
            <person name="Ferreira P."/>
            <person name="Findley K."/>
            <person name="Foster B."/>
            <person name="Gaskell J."/>
            <person name="Glotzer D."/>
            <person name="Gorecki P."/>
            <person name="Heitman J."/>
            <person name="Hesse C."/>
            <person name="Hori C."/>
            <person name="Igarashi K."/>
            <person name="Jurgens J.A."/>
            <person name="Kallen N."/>
            <person name="Kersten P."/>
            <person name="Kohler A."/>
            <person name="Kuees U."/>
            <person name="Kumar T.K.A."/>
            <person name="Kuo A."/>
            <person name="LaButti K."/>
            <person name="Larrondo L.F."/>
            <person name="Lindquist E."/>
            <person name="Ling A."/>
            <person name="Lombard V."/>
            <person name="Lucas S."/>
            <person name="Lundell T."/>
            <person name="Martin R."/>
            <person name="McLaughlin D.J."/>
            <person name="Morgenstern I."/>
            <person name="Morin E."/>
            <person name="Murat C."/>
            <person name="Nagy L.G."/>
            <person name="Nolan M."/>
            <person name="Ohm R.A."/>
            <person name="Patyshakuliyeva A."/>
            <person name="Rokas A."/>
            <person name="Ruiz-Duenas F.J."/>
            <person name="Sabat G."/>
            <person name="Salamov A."/>
            <person name="Samejima M."/>
            <person name="Schmutz J."/>
            <person name="Slot J.C."/>
            <person name="St John F."/>
            <person name="Stenlid J."/>
            <person name="Sun H."/>
            <person name="Sun S."/>
            <person name="Syed K."/>
            <person name="Tsang A."/>
            <person name="Wiebenga A."/>
            <person name="Young D."/>
            <person name="Pisabarro A."/>
            <person name="Eastwood D.C."/>
            <person name="Martin F."/>
            <person name="Cullen D."/>
            <person name="Grigoriev I.V."/>
            <person name="Hibbett D.S."/>
        </authorList>
    </citation>
    <scope>NUCLEOTIDE SEQUENCE [LARGE SCALE GENOMIC DNA]</scope>
    <source>
        <strain evidence="2 3">MD-104</strain>
    </source>
</reference>
<dbReference type="STRING" id="742152.A0A2H3JMP0"/>
<feature type="region of interest" description="Disordered" evidence="1">
    <location>
        <begin position="69"/>
        <end position="96"/>
    </location>
</feature>
<dbReference type="OMA" id="YIPLECA"/>
<gene>
    <name evidence="2" type="ORF">WOLCODRAFT_21009</name>
</gene>
<dbReference type="AlphaFoldDB" id="A0A2H3JMP0"/>
<dbReference type="EMBL" id="KB467920">
    <property type="protein sequence ID" value="PCH37277.1"/>
    <property type="molecule type" value="Genomic_DNA"/>
</dbReference>
<evidence type="ECO:0000313" key="3">
    <source>
        <dbReference type="Proteomes" id="UP000218811"/>
    </source>
</evidence>
<keyword evidence="3" id="KW-1185">Reference proteome</keyword>
<dbReference type="Proteomes" id="UP000218811">
    <property type="component" value="Unassembled WGS sequence"/>
</dbReference>
<evidence type="ECO:0000313" key="2">
    <source>
        <dbReference type="EMBL" id="PCH37277.1"/>
    </source>
</evidence>
<feature type="compositionally biased region" description="Basic and acidic residues" evidence="1">
    <location>
        <begin position="69"/>
        <end position="81"/>
    </location>
</feature>